<evidence type="ECO:0000313" key="7">
    <source>
        <dbReference type="EMBL" id="CCA26818.1"/>
    </source>
</evidence>
<protein>
    <recommendedName>
        <fullName evidence="4">Guanine nucleotide-binding protein-like 1</fullName>
    </recommendedName>
</protein>
<dbReference type="GO" id="GO:0003924">
    <property type="term" value="F:GTPase activity"/>
    <property type="evidence" value="ECO:0007669"/>
    <property type="project" value="InterPro"/>
</dbReference>
<accession>F0WZA0</accession>
<feature type="compositionally biased region" description="Basic residues" evidence="5">
    <location>
        <begin position="13"/>
        <end position="30"/>
    </location>
</feature>
<evidence type="ECO:0000256" key="1">
    <source>
        <dbReference type="ARBA" id="ARBA00022741"/>
    </source>
</evidence>
<dbReference type="InterPro" id="IPR023179">
    <property type="entry name" value="GTP-bd_ortho_bundle_sf"/>
</dbReference>
<dbReference type="InterPro" id="IPR006073">
    <property type="entry name" value="GTP-bd"/>
</dbReference>
<dbReference type="HOGENOM" id="CLU_013649_0_0_1"/>
<evidence type="ECO:0000259" key="6">
    <source>
        <dbReference type="Pfam" id="PF01926"/>
    </source>
</evidence>
<dbReference type="InterPro" id="IPR027417">
    <property type="entry name" value="P-loop_NTPase"/>
</dbReference>
<dbReference type="Pfam" id="PF01926">
    <property type="entry name" value="MMR_HSR1"/>
    <property type="match status" value="1"/>
</dbReference>
<sequence length="554" mass="63862">MFERNRGKPFGNKAKKKQLQLKREKNRARAQRNSSDEEICDKASVPDLIPTITRGNKDLKSVFEKESKVVIDARKRDATRELVQGNESDFQYSLYDTYKLHHLNNQAPILCKPNVNPKSMTVEEWHDVEEEAYNCWIDEIQTIQVSRNDKARINLFERNLNTWRELWRVIEQTQILVHLVDSRCPLLHLSDQLIHHLLKMKKGVIIVLTKVDLVSVDRVDSWIRYITNMYASRIPVIPYSSPQYKLCNNTFFQVVKDIIEKDTFYSSPIWNLGFLGEPNVGKSTLLNTLFEKKLVSSSQTPGHTKHLQSHYFPDVTSVLQGLDAKVEKLQVFDCPGIVFPRFNVPPSLQILFGSFPIAQVREPYSCIRMIAENCRPTLMAVYKLKPIEEDDAWSPWTIAEAYAEQRGFRRKGGKLDGYRAANLILRNTLKGEKVVLTFPPPKEQSFSSDRNLTALKYEKQLSATNSALVNDAYWSLKDPIRRIDILLKLHGINALDETSRTNVDPALLMETMEIRYPFAHTDSLSSLHNALITQREYCVCFASQTPENENSSRK</sequence>
<reference evidence="7" key="2">
    <citation type="submission" date="2011-02" db="EMBL/GenBank/DDBJ databases">
        <authorList>
            <person name="MacLean D."/>
        </authorList>
    </citation>
    <scope>NUCLEOTIDE SEQUENCE</scope>
</reference>
<dbReference type="GO" id="GO:0005525">
    <property type="term" value="F:GTP binding"/>
    <property type="evidence" value="ECO:0007669"/>
    <property type="project" value="UniProtKB-KW"/>
</dbReference>
<dbReference type="Gene3D" id="1.10.1580.10">
    <property type="match status" value="1"/>
</dbReference>
<reference evidence="7" key="1">
    <citation type="journal article" date="2011" name="PLoS Biol.">
        <title>Gene gain and loss during evolution of obligate parasitism in the white rust pathogen of Arabidopsis thaliana.</title>
        <authorList>
            <person name="Kemen E."/>
            <person name="Gardiner A."/>
            <person name="Schultz-Larsen T."/>
            <person name="Kemen A.C."/>
            <person name="Balmuth A.L."/>
            <person name="Robert-Seilaniantz A."/>
            <person name="Bailey K."/>
            <person name="Holub E."/>
            <person name="Studholme D.J."/>
            <person name="Maclean D."/>
            <person name="Jones J.D."/>
        </authorList>
    </citation>
    <scope>NUCLEOTIDE SEQUENCE</scope>
</reference>
<dbReference type="InterPro" id="IPR043358">
    <property type="entry name" value="GNL1-like"/>
</dbReference>
<comment type="function">
    <text evidence="3">Possible regulatory or functional link with the histocompatibility cluster.</text>
</comment>
<evidence type="ECO:0000256" key="5">
    <source>
        <dbReference type="SAM" id="MobiDB-lite"/>
    </source>
</evidence>
<feature type="domain" description="G" evidence="6">
    <location>
        <begin position="272"/>
        <end position="338"/>
    </location>
</feature>
<keyword evidence="1" id="KW-0547">Nucleotide-binding</keyword>
<gene>
    <name evidence="7" type="primary">AlNc14C419G11507</name>
    <name evidence="7" type="ORF">ALNC14_129620</name>
</gene>
<proteinExistence type="predicted"/>
<dbReference type="SUPFAM" id="SSF52540">
    <property type="entry name" value="P-loop containing nucleoside triphosphate hydrolases"/>
    <property type="match status" value="1"/>
</dbReference>
<dbReference type="EMBL" id="FR824462">
    <property type="protein sequence ID" value="CCA26818.1"/>
    <property type="molecule type" value="Genomic_DNA"/>
</dbReference>
<evidence type="ECO:0000256" key="3">
    <source>
        <dbReference type="ARBA" id="ARBA00037770"/>
    </source>
</evidence>
<dbReference type="AlphaFoldDB" id="F0WZA0"/>
<dbReference type="PANTHER" id="PTHR45709:SF3">
    <property type="entry name" value="GUANINE NUCLEOTIDE-BINDING PROTEIN-LIKE 1"/>
    <property type="match status" value="1"/>
</dbReference>
<organism evidence="7">
    <name type="scientific">Albugo laibachii Nc14</name>
    <dbReference type="NCBI Taxonomy" id="890382"/>
    <lineage>
        <taxon>Eukaryota</taxon>
        <taxon>Sar</taxon>
        <taxon>Stramenopiles</taxon>
        <taxon>Oomycota</taxon>
        <taxon>Peronosporomycetes</taxon>
        <taxon>Albuginales</taxon>
        <taxon>Albuginaceae</taxon>
        <taxon>Albugo</taxon>
    </lineage>
</organism>
<dbReference type="Gene3D" id="3.40.50.300">
    <property type="entry name" value="P-loop containing nucleotide triphosphate hydrolases"/>
    <property type="match status" value="1"/>
</dbReference>
<evidence type="ECO:0000256" key="4">
    <source>
        <dbReference type="ARBA" id="ARBA00039902"/>
    </source>
</evidence>
<feature type="region of interest" description="Disordered" evidence="5">
    <location>
        <begin position="1"/>
        <end position="39"/>
    </location>
</feature>
<keyword evidence="2" id="KW-0342">GTP-binding</keyword>
<dbReference type="PANTHER" id="PTHR45709">
    <property type="entry name" value="LARGE SUBUNIT GTPASE 1 HOMOLOG-RELATED"/>
    <property type="match status" value="1"/>
</dbReference>
<name>F0WZA0_9STRA</name>
<evidence type="ECO:0000256" key="2">
    <source>
        <dbReference type="ARBA" id="ARBA00023134"/>
    </source>
</evidence>